<gene>
    <name evidence="1" type="ORF">DFA_04085</name>
</gene>
<accession>F4Q190</accession>
<dbReference type="RefSeq" id="XP_004366495.1">
    <property type="nucleotide sequence ID" value="XM_004366438.1"/>
</dbReference>
<name>F4Q190_CACFS</name>
<keyword evidence="2" id="KW-1185">Reference proteome</keyword>
<reference evidence="2" key="1">
    <citation type="journal article" date="2011" name="Genome Res.">
        <title>Phylogeny-wide analysis of social amoeba genomes highlights ancient origins for complex intercellular communication.</title>
        <authorList>
            <person name="Heidel A.J."/>
            <person name="Lawal H.M."/>
            <person name="Felder M."/>
            <person name="Schilde C."/>
            <person name="Helps N.R."/>
            <person name="Tunggal B."/>
            <person name="Rivero F."/>
            <person name="John U."/>
            <person name="Schleicher M."/>
            <person name="Eichinger L."/>
            <person name="Platzer M."/>
            <person name="Noegel A.A."/>
            <person name="Schaap P."/>
            <person name="Gloeckner G."/>
        </authorList>
    </citation>
    <scope>NUCLEOTIDE SEQUENCE [LARGE SCALE GENOMIC DNA]</scope>
    <source>
        <strain evidence="2">SH3</strain>
    </source>
</reference>
<proteinExistence type="predicted"/>
<dbReference type="KEGG" id="dfa:DFA_04085"/>
<organism evidence="1 2">
    <name type="scientific">Cavenderia fasciculata</name>
    <name type="common">Slime mold</name>
    <name type="synonym">Dictyostelium fasciculatum</name>
    <dbReference type="NCBI Taxonomy" id="261658"/>
    <lineage>
        <taxon>Eukaryota</taxon>
        <taxon>Amoebozoa</taxon>
        <taxon>Evosea</taxon>
        <taxon>Eumycetozoa</taxon>
        <taxon>Dictyostelia</taxon>
        <taxon>Acytosteliales</taxon>
        <taxon>Cavenderiaceae</taxon>
        <taxon>Cavenderia</taxon>
    </lineage>
</organism>
<protein>
    <submittedName>
        <fullName evidence="1">Uncharacterized protein</fullName>
    </submittedName>
</protein>
<dbReference type="GeneID" id="14870602"/>
<dbReference type="Proteomes" id="UP000007797">
    <property type="component" value="Unassembled WGS sequence"/>
</dbReference>
<dbReference type="AlphaFoldDB" id="F4Q190"/>
<evidence type="ECO:0000313" key="1">
    <source>
        <dbReference type="EMBL" id="EGG18591.1"/>
    </source>
</evidence>
<dbReference type="EMBL" id="GL883018">
    <property type="protein sequence ID" value="EGG18591.1"/>
    <property type="molecule type" value="Genomic_DNA"/>
</dbReference>
<evidence type="ECO:0000313" key="2">
    <source>
        <dbReference type="Proteomes" id="UP000007797"/>
    </source>
</evidence>
<sequence length="168" mass="19954">MNTTTTTTTTFYSVFKNQYLIKLIFRYVSKRTTLRYPDNFKYNIECLSYDEWHEVETIILNRHFGLLKDKILLQQYRDKNKNRNNIHHEQHRLLQSSTHLYYSEGSILLACETIKDVECHRPCLPESSTDGTVRVATQQSCTQLDGFTWYPIQHESIQIQTSLYHGRP</sequence>